<keyword evidence="3" id="KW-1185">Reference proteome</keyword>
<feature type="domain" description="ATP-dependent DNA ligase family profile" evidence="1">
    <location>
        <begin position="17"/>
        <end position="76"/>
    </location>
</feature>
<evidence type="ECO:0000313" key="3">
    <source>
        <dbReference type="Proteomes" id="UP000596248"/>
    </source>
</evidence>
<gene>
    <name evidence="2" type="ORF">JNE38_18435</name>
</gene>
<name>A0ABX7FH97_BRECH</name>
<dbReference type="SUPFAM" id="SSF56091">
    <property type="entry name" value="DNA ligase/mRNA capping enzyme, catalytic domain"/>
    <property type="match status" value="1"/>
</dbReference>
<dbReference type="Proteomes" id="UP000596248">
    <property type="component" value="Chromosome"/>
</dbReference>
<organism evidence="2 3">
    <name type="scientific">Brevibacillus choshinensis</name>
    <dbReference type="NCBI Taxonomy" id="54911"/>
    <lineage>
        <taxon>Bacteria</taxon>
        <taxon>Bacillati</taxon>
        <taxon>Bacillota</taxon>
        <taxon>Bacilli</taxon>
        <taxon>Bacillales</taxon>
        <taxon>Paenibacillaceae</taxon>
        <taxon>Brevibacillus</taxon>
    </lineage>
</organism>
<evidence type="ECO:0000313" key="2">
    <source>
        <dbReference type="EMBL" id="QRG65581.1"/>
    </source>
</evidence>
<proteinExistence type="predicted"/>
<dbReference type="Gene3D" id="3.30.470.30">
    <property type="entry name" value="DNA ligase/mRNA capping enzyme"/>
    <property type="match status" value="1"/>
</dbReference>
<dbReference type="EMBL" id="CP069127">
    <property type="protein sequence ID" value="QRG65581.1"/>
    <property type="molecule type" value="Genomic_DNA"/>
</dbReference>
<reference evidence="2 3" key="1">
    <citation type="submission" date="2021-01" db="EMBL/GenBank/DDBJ databases">
        <title>Identification of strong promoters based on the transcriptome of Brevibacillus choshinensis.</title>
        <authorList>
            <person name="Yao D."/>
            <person name="Zhang K."/>
            <person name="Wu J."/>
        </authorList>
    </citation>
    <scope>NUCLEOTIDE SEQUENCE [LARGE SCALE GENOMIC DNA]</scope>
    <source>
        <strain evidence="2 3">HPD31-SP3</strain>
    </source>
</reference>
<protein>
    <recommendedName>
        <fullName evidence="1">ATP-dependent DNA ligase family profile domain-containing protein</fullName>
    </recommendedName>
</protein>
<dbReference type="PROSITE" id="PS00697">
    <property type="entry name" value="DNA_LIGASE_A1"/>
    <property type="match status" value="1"/>
</dbReference>
<accession>A0ABX7FH97</accession>
<sequence>MDLTPVFPFEPISTDVFPEGTQWVAQVKWDGVRVLTYYDGQEVRLFNRKQNERTLHYPEIADISSYFHGVSVILDGL</sequence>
<dbReference type="InterPro" id="IPR012310">
    <property type="entry name" value="DNA_ligase_ATP-dep_cent"/>
</dbReference>
<dbReference type="InterPro" id="IPR016059">
    <property type="entry name" value="DNA_ligase_ATP-dep_CS"/>
</dbReference>
<evidence type="ECO:0000259" key="1">
    <source>
        <dbReference type="Pfam" id="PF01068"/>
    </source>
</evidence>
<dbReference type="Pfam" id="PF01068">
    <property type="entry name" value="DNA_ligase_A_M"/>
    <property type="match status" value="1"/>
</dbReference>